<evidence type="ECO:0000313" key="2">
    <source>
        <dbReference type="Proteomes" id="UP000509371"/>
    </source>
</evidence>
<evidence type="ECO:0000313" key="1">
    <source>
        <dbReference type="EMBL" id="QKK80784.1"/>
    </source>
</evidence>
<protein>
    <submittedName>
        <fullName evidence="1">Uncharacterized protein</fullName>
    </submittedName>
</protein>
<dbReference type="Proteomes" id="UP000509371">
    <property type="component" value="Chromosome"/>
</dbReference>
<gene>
    <name evidence="1" type="ORF">MP3633_2057</name>
</gene>
<dbReference type="KEGG" id="mpri:MP3633_2057"/>
<accession>A0A859CW65</accession>
<name>A0A859CW65_9GAMM</name>
<organism evidence="1 2">
    <name type="scientific">Marinomonas primoryensis</name>
    <dbReference type="NCBI Taxonomy" id="178399"/>
    <lineage>
        <taxon>Bacteria</taxon>
        <taxon>Pseudomonadati</taxon>
        <taxon>Pseudomonadota</taxon>
        <taxon>Gammaproteobacteria</taxon>
        <taxon>Oceanospirillales</taxon>
        <taxon>Oceanospirillaceae</taxon>
        <taxon>Marinomonas</taxon>
    </lineage>
</organism>
<proteinExistence type="predicted"/>
<dbReference type="AlphaFoldDB" id="A0A859CW65"/>
<dbReference type="EMBL" id="CP054301">
    <property type="protein sequence ID" value="QKK80784.1"/>
    <property type="molecule type" value="Genomic_DNA"/>
</dbReference>
<sequence>MATQLTQIVLLTHITSRFLKNLDDKLHAKIIDVLASYIRANYEGRDGVAVDHSYPKI</sequence>
<reference evidence="1 2" key="1">
    <citation type="submission" date="2020-06" db="EMBL/GenBank/DDBJ databases">
        <authorList>
            <person name="Voronona O.L."/>
            <person name="Aksenova E.I."/>
            <person name="Kunda M.S."/>
            <person name="Semenov A.N."/>
            <person name="Ryzhova N."/>
        </authorList>
    </citation>
    <scope>NUCLEOTIDE SEQUENCE [LARGE SCALE GENOMIC DNA]</scope>
    <source>
        <strain evidence="1 2">MPKMM3633</strain>
    </source>
</reference>